<evidence type="ECO:0000256" key="2">
    <source>
        <dbReference type="ARBA" id="ARBA00005551"/>
    </source>
</evidence>
<dbReference type="PROSITE" id="PS51202">
    <property type="entry name" value="RCK_C"/>
    <property type="match status" value="2"/>
</dbReference>
<feature type="transmembrane region" description="Helical" evidence="8">
    <location>
        <begin position="276"/>
        <end position="297"/>
    </location>
</feature>
<dbReference type="EMBL" id="CP139781">
    <property type="protein sequence ID" value="WRQ89433.1"/>
    <property type="molecule type" value="Genomic_DNA"/>
</dbReference>
<reference evidence="10 11" key="1">
    <citation type="submission" date="2021-08" db="EMBL/GenBank/DDBJ databases">
        <authorList>
            <person name="Zhang D."/>
            <person name="Zhang A."/>
            <person name="Wang L."/>
        </authorList>
    </citation>
    <scope>NUCLEOTIDE SEQUENCE [LARGE SCALE GENOMIC DNA]</scope>
    <source>
        <strain evidence="10 11">WL0086</strain>
    </source>
</reference>
<dbReference type="InterPro" id="IPR006037">
    <property type="entry name" value="RCK_C"/>
</dbReference>
<feature type="transmembrane region" description="Helical" evidence="8">
    <location>
        <begin position="469"/>
        <end position="502"/>
    </location>
</feature>
<evidence type="ECO:0000256" key="4">
    <source>
        <dbReference type="ARBA" id="ARBA00022538"/>
    </source>
</evidence>
<dbReference type="Pfam" id="PF00999">
    <property type="entry name" value="Na_H_Exchanger"/>
    <property type="match status" value="1"/>
</dbReference>
<protein>
    <submittedName>
        <fullName evidence="10">Cation:proton antiporter</fullName>
    </submittedName>
</protein>
<feature type="domain" description="RCK C-terminal" evidence="9">
    <location>
        <begin position="677"/>
        <end position="763"/>
    </location>
</feature>
<dbReference type="Proteomes" id="UP000738431">
    <property type="component" value="Chromosome"/>
</dbReference>
<keyword evidence="11" id="KW-1185">Reference proteome</keyword>
<dbReference type="Gene3D" id="1.20.1530.20">
    <property type="match status" value="1"/>
</dbReference>
<dbReference type="PANTHER" id="PTHR42751">
    <property type="entry name" value="SODIUM/HYDROGEN EXCHANGER FAMILY/TRKA DOMAIN PROTEIN"/>
    <property type="match status" value="1"/>
</dbReference>
<evidence type="ECO:0000259" key="9">
    <source>
        <dbReference type="PROSITE" id="PS51202"/>
    </source>
</evidence>
<comment type="subcellular location">
    <subcellularLocation>
        <location evidence="1">Membrane</location>
        <topology evidence="1">Multi-pass membrane protein</topology>
    </subcellularLocation>
</comment>
<evidence type="ECO:0000256" key="6">
    <source>
        <dbReference type="ARBA" id="ARBA00022989"/>
    </source>
</evidence>
<feature type="transmembrane region" description="Helical" evidence="8">
    <location>
        <begin position="361"/>
        <end position="380"/>
    </location>
</feature>
<feature type="transmembrane region" description="Helical" evidence="8">
    <location>
        <begin position="87"/>
        <end position="106"/>
    </location>
</feature>
<dbReference type="Gene3D" id="3.30.70.1450">
    <property type="entry name" value="Regulator of K+ conductance, C-terminal domain"/>
    <property type="match status" value="2"/>
</dbReference>
<dbReference type="PANTHER" id="PTHR42751:SF3">
    <property type="entry name" value="SODIUM_GLUTAMATE SYMPORTER"/>
    <property type="match status" value="1"/>
</dbReference>
<evidence type="ECO:0000313" key="11">
    <source>
        <dbReference type="Proteomes" id="UP000738431"/>
    </source>
</evidence>
<dbReference type="Pfam" id="PF02080">
    <property type="entry name" value="TrkA_C"/>
    <property type="match status" value="2"/>
</dbReference>
<reference evidence="10 11" key="2">
    <citation type="submission" date="2023-12" db="EMBL/GenBank/DDBJ databases">
        <title>Description of an unclassified Opitutus bacterium of Verrucomicrobiota.</title>
        <authorList>
            <person name="Zhang D.-F."/>
        </authorList>
    </citation>
    <scope>NUCLEOTIDE SEQUENCE [LARGE SCALE GENOMIC DNA]</scope>
    <source>
        <strain evidence="10 11">WL0086</strain>
    </source>
</reference>
<feature type="transmembrane region" description="Helical" evidence="8">
    <location>
        <begin position="303"/>
        <end position="323"/>
    </location>
</feature>
<evidence type="ECO:0000256" key="5">
    <source>
        <dbReference type="ARBA" id="ARBA00022692"/>
    </source>
</evidence>
<name>A0ABZ1CD70_9BACT</name>
<feature type="transmembrane region" description="Helical" evidence="8">
    <location>
        <begin position="118"/>
        <end position="140"/>
    </location>
</feature>
<comment type="similarity">
    <text evidence="2">Belongs to the monovalent cation:proton antiporter 2 (CPA2) transporter (TC 2.A.37) family.</text>
</comment>
<feature type="transmembrane region" description="Helical" evidence="8">
    <location>
        <begin position="30"/>
        <end position="48"/>
    </location>
</feature>
<keyword evidence="3" id="KW-0813">Transport</keyword>
<keyword evidence="4" id="KW-0406">Ion transport</keyword>
<keyword evidence="7 8" id="KW-0472">Membrane</keyword>
<feature type="transmembrane region" description="Helical" evidence="8">
    <location>
        <begin position="60"/>
        <end position="80"/>
    </location>
</feature>
<feature type="transmembrane region" description="Helical" evidence="8">
    <location>
        <begin position="223"/>
        <end position="240"/>
    </location>
</feature>
<organism evidence="10 11">
    <name type="scientific">Actomonas aquatica</name>
    <dbReference type="NCBI Taxonomy" id="2866162"/>
    <lineage>
        <taxon>Bacteria</taxon>
        <taxon>Pseudomonadati</taxon>
        <taxon>Verrucomicrobiota</taxon>
        <taxon>Opitutia</taxon>
        <taxon>Opitutales</taxon>
        <taxon>Opitutaceae</taxon>
        <taxon>Actomonas</taxon>
    </lineage>
</organism>
<feature type="transmembrane region" description="Helical" evidence="8">
    <location>
        <begin position="191"/>
        <end position="211"/>
    </location>
</feature>
<feature type="transmembrane region" description="Helical" evidence="8">
    <location>
        <begin position="429"/>
        <end position="449"/>
    </location>
</feature>
<dbReference type="RefSeq" id="WP_221029876.1">
    <property type="nucleotide sequence ID" value="NZ_CP139781.1"/>
</dbReference>
<keyword evidence="4" id="KW-0630">Potassium</keyword>
<dbReference type="InterPro" id="IPR006153">
    <property type="entry name" value="Cation/H_exchanger_TM"/>
</dbReference>
<gene>
    <name evidence="10" type="ORF">K1X11_008425</name>
</gene>
<dbReference type="SUPFAM" id="SSF116726">
    <property type="entry name" value="TrkA C-terminal domain-like"/>
    <property type="match status" value="2"/>
</dbReference>
<evidence type="ECO:0000256" key="7">
    <source>
        <dbReference type="ARBA" id="ARBA00023136"/>
    </source>
</evidence>
<feature type="transmembrane region" description="Helical" evidence="8">
    <location>
        <begin position="514"/>
        <end position="533"/>
    </location>
</feature>
<dbReference type="InterPro" id="IPR036721">
    <property type="entry name" value="RCK_C_sf"/>
</dbReference>
<proteinExistence type="inferred from homology"/>
<feature type="transmembrane region" description="Helical" evidence="8">
    <location>
        <begin position="539"/>
        <end position="559"/>
    </location>
</feature>
<dbReference type="InterPro" id="IPR038770">
    <property type="entry name" value="Na+/solute_symporter_sf"/>
</dbReference>
<feature type="transmembrane region" description="Helical" evidence="8">
    <location>
        <begin position="152"/>
        <end position="171"/>
    </location>
</feature>
<feature type="domain" description="RCK C-terminal" evidence="9">
    <location>
        <begin position="589"/>
        <end position="673"/>
    </location>
</feature>
<keyword evidence="6 8" id="KW-1133">Transmembrane helix</keyword>
<sequence length="769" mass="81006">MTEAAIFVQDLAIILIAAAIGGLVCRRLGLSPVVGYLVAGMAVGPYTPDWLGVVQHVDRVRLFAELGLVFLMFGIGLSFSLKRLRQLGLSVVVVATGGALLVFTAARSLGEALGLEPAGGIFFGALLVVSSSAVIGKLLNDSGTSHDKSSQLALGVTLAEDIVAIVALTLLGSVVPEGSGAPGAGVGRTVALFGGFVLVLATLGLLVVPRVLRWLGKEASTELQTLFVAGLLFAVALMVVKAGYSLALGAFLLGAIVAETPQRPTLDRAFAGMRDMFGAIFFVAVGMSIPVAALPAVSGTIGLTLVVAVVGRALAAAVMFMLLGQDKVTAVRAGLILTPLGEFSFVIAQLGIDGGVLPREYLAVAVGAALGTALLGPVLVKQGDRIAQLVAGRSWPGFDQVLSLYHRLLEGLKQRRDRNLLWKLLRRRLVQIGVEVALVSALLVLARPGVRLALQTWGEEAVPWVGTTVALGAVLALLVLVPLIAILRNLQAVAMIVANYLARKNRAWNRIKGFLEAMLFWPVAVGLALWLWNVAPVQGGVWLAAGVVVLMGAAAMLFWRQFIRWHSEMEVALEASLGEDPAAPTGTPAWADRYAPWGLHLGELELPDRFGGAGCTLAEIDLRRRCEVAVIAIERRGFRINNPGAGATVFPGDKLLLLGTLRQIAAAKRLLLDAVGSEWADADGDLDDLTVEMLDVPAGSAVAGRRLDEVAWPQRLSVQVVGVERAGQRQLPPDAGWVLQPGDRLLIMGVTAQLNEVEAELAAGEEEAK</sequence>
<evidence type="ECO:0000256" key="8">
    <source>
        <dbReference type="SAM" id="Phobius"/>
    </source>
</evidence>
<accession>A0ABZ1CD70</accession>
<evidence type="ECO:0000256" key="3">
    <source>
        <dbReference type="ARBA" id="ARBA00022448"/>
    </source>
</evidence>
<evidence type="ECO:0000313" key="10">
    <source>
        <dbReference type="EMBL" id="WRQ89433.1"/>
    </source>
</evidence>
<feature type="transmembrane region" description="Helical" evidence="8">
    <location>
        <begin position="6"/>
        <end position="25"/>
    </location>
</feature>
<keyword evidence="4" id="KW-0633">Potassium transport</keyword>
<keyword evidence="5 8" id="KW-0812">Transmembrane</keyword>
<evidence type="ECO:0000256" key="1">
    <source>
        <dbReference type="ARBA" id="ARBA00004141"/>
    </source>
</evidence>